<evidence type="ECO:0000313" key="9">
    <source>
        <dbReference type="EMBL" id="QQS99810.1"/>
    </source>
</evidence>
<dbReference type="KEGG" id="ppsr:I6J18_19830"/>
<evidence type="ECO:0000256" key="1">
    <source>
        <dbReference type="ARBA" id="ARBA00006272"/>
    </source>
</evidence>
<keyword evidence="3" id="KW-0645">Protease</keyword>
<comment type="cofactor">
    <cofactor evidence="8">
        <name>a divalent metal cation</name>
        <dbReference type="ChEBI" id="CHEBI:60240"/>
    </cofactor>
    <text evidence="8">Binds 2 divalent metal cations per subunit.</text>
</comment>
<dbReference type="Gene3D" id="3.40.630.10">
    <property type="entry name" value="Zn peptidases"/>
    <property type="match status" value="1"/>
</dbReference>
<evidence type="ECO:0000256" key="8">
    <source>
        <dbReference type="PIRSR" id="PIRSR001123-2"/>
    </source>
</evidence>
<feature type="binding site" evidence="8">
    <location>
        <position position="209"/>
    </location>
    <ligand>
        <name>Zn(2+)</name>
        <dbReference type="ChEBI" id="CHEBI:29105"/>
        <label>2</label>
    </ligand>
</feature>
<dbReference type="CDD" id="cd05656">
    <property type="entry name" value="M42_Frv"/>
    <property type="match status" value="1"/>
</dbReference>
<evidence type="ECO:0000313" key="10">
    <source>
        <dbReference type="Proteomes" id="UP000595254"/>
    </source>
</evidence>
<dbReference type="InterPro" id="IPR051464">
    <property type="entry name" value="Peptidase_M42_aminopept"/>
</dbReference>
<dbReference type="AlphaFoldDB" id="A0A974NKW6"/>
<dbReference type="EMBL" id="CP068053">
    <property type="protein sequence ID" value="QQS99810.1"/>
    <property type="molecule type" value="Genomic_DNA"/>
</dbReference>
<dbReference type="GO" id="GO:0046872">
    <property type="term" value="F:metal ion binding"/>
    <property type="evidence" value="ECO:0007669"/>
    <property type="project" value="UniProtKB-UniRule"/>
</dbReference>
<dbReference type="SUPFAM" id="SSF101821">
    <property type="entry name" value="Aminopeptidase/glucanase lid domain"/>
    <property type="match status" value="1"/>
</dbReference>
<dbReference type="GO" id="GO:0006508">
    <property type="term" value="P:proteolysis"/>
    <property type="evidence" value="ECO:0007669"/>
    <property type="project" value="UniProtKB-KW"/>
</dbReference>
<evidence type="ECO:0000256" key="7">
    <source>
        <dbReference type="PIRSR" id="PIRSR001123-1"/>
    </source>
</evidence>
<keyword evidence="2" id="KW-0031">Aminopeptidase</keyword>
<dbReference type="Proteomes" id="UP000595254">
    <property type="component" value="Chromosome"/>
</dbReference>
<comment type="similarity">
    <text evidence="1 6">Belongs to the peptidase M42 family.</text>
</comment>
<feature type="binding site" evidence="8">
    <location>
        <position position="231"/>
    </location>
    <ligand>
        <name>Zn(2+)</name>
        <dbReference type="ChEBI" id="CHEBI:29105"/>
        <label>1</label>
    </ligand>
</feature>
<feature type="active site" description="Proton acceptor" evidence="7">
    <location>
        <position position="208"/>
    </location>
</feature>
<proteinExistence type="inferred from homology"/>
<keyword evidence="10" id="KW-1185">Reference proteome</keyword>
<reference evidence="9 10" key="1">
    <citation type="submission" date="2021-01" db="EMBL/GenBank/DDBJ databases">
        <title>FDA dAtabase for Regulatory Grade micrObial Sequences (FDA-ARGOS): Supporting development and validation of Infectious Disease Dx tests.</title>
        <authorList>
            <person name="Nelson B."/>
            <person name="Plummer A."/>
            <person name="Tallon L."/>
            <person name="Sadzewicz L."/>
            <person name="Zhao X."/>
            <person name="Boylan J."/>
            <person name="Ott S."/>
            <person name="Bowen H."/>
            <person name="Vavikolanu K."/>
            <person name="Mehta A."/>
            <person name="Aluvathingal J."/>
            <person name="Nadendla S."/>
            <person name="Myers T."/>
            <person name="Yan Y."/>
            <person name="Sichtig H."/>
        </authorList>
    </citation>
    <scope>NUCLEOTIDE SEQUENCE [LARGE SCALE GENOMIC DNA]</scope>
    <source>
        <strain evidence="9 10">FDAARGOS_1161</strain>
    </source>
</reference>
<dbReference type="PIRSF" id="PIRSF001123">
    <property type="entry name" value="PepA_GA"/>
    <property type="match status" value="1"/>
</dbReference>
<evidence type="ECO:0000256" key="2">
    <source>
        <dbReference type="ARBA" id="ARBA00022438"/>
    </source>
</evidence>
<dbReference type="PANTHER" id="PTHR32481">
    <property type="entry name" value="AMINOPEPTIDASE"/>
    <property type="match status" value="1"/>
</dbReference>
<keyword evidence="4 8" id="KW-0479">Metal-binding</keyword>
<evidence type="ECO:0000256" key="4">
    <source>
        <dbReference type="ARBA" id="ARBA00022723"/>
    </source>
</evidence>
<protein>
    <submittedName>
        <fullName evidence="9">M42 family metallopeptidase</fullName>
    </submittedName>
</protein>
<evidence type="ECO:0000256" key="5">
    <source>
        <dbReference type="ARBA" id="ARBA00022801"/>
    </source>
</evidence>
<keyword evidence="5" id="KW-0378">Hydrolase</keyword>
<name>A0A974NKW6_PERPY</name>
<dbReference type="PANTHER" id="PTHR32481:SF7">
    <property type="entry name" value="AMINOPEPTIDASE YHFE-RELATED"/>
    <property type="match status" value="1"/>
</dbReference>
<evidence type="ECO:0000256" key="3">
    <source>
        <dbReference type="ARBA" id="ARBA00022670"/>
    </source>
</evidence>
<dbReference type="InterPro" id="IPR008007">
    <property type="entry name" value="Peptidase_M42"/>
</dbReference>
<accession>A0A974NKW6</accession>
<gene>
    <name evidence="9" type="ORF">I6J18_19830</name>
</gene>
<dbReference type="Gene3D" id="2.40.30.40">
    <property type="entry name" value="Peptidase M42, domain 2"/>
    <property type="match status" value="1"/>
</dbReference>
<feature type="binding site" evidence="8">
    <location>
        <position position="178"/>
    </location>
    <ligand>
        <name>Zn(2+)</name>
        <dbReference type="ChEBI" id="CHEBI:29105"/>
        <label>1</label>
    </ligand>
</feature>
<evidence type="ECO:0000256" key="6">
    <source>
        <dbReference type="PIRNR" id="PIRNR001123"/>
    </source>
</evidence>
<dbReference type="InterPro" id="IPR023367">
    <property type="entry name" value="Peptidase_M42_dom2"/>
</dbReference>
<organism evidence="9 10">
    <name type="scientific">Peribacillus psychrosaccharolyticus</name>
    <name type="common">Bacillus psychrosaccharolyticus</name>
    <dbReference type="NCBI Taxonomy" id="1407"/>
    <lineage>
        <taxon>Bacteria</taxon>
        <taxon>Bacillati</taxon>
        <taxon>Bacillota</taxon>
        <taxon>Bacilli</taxon>
        <taxon>Bacillales</taxon>
        <taxon>Bacillaceae</taxon>
        <taxon>Peribacillus</taxon>
    </lineage>
</organism>
<dbReference type="GO" id="GO:0004177">
    <property type="term" value="F:aminopeptidase activity"/>
    <property type="evidence" value="ECO:0007669"/>
    <property type="project" value="UniProtKB-UniRule"/>
</dbReference>
<dbReference type="SUPFAM" id="SSF53187">
    <property type="entry name" value="Zn-dependent exopeptidases"/>
    <property type="match status" value="1"/>
</dbReference>
<sequence>MEKIVRELSVLHGPSGFEQPVIRYITSELESLSDEWSVDHLGNITAIKKGSRPGPRLILTAHMDEVGFIIRSITPDGLIKVESLGGHDIRILAGQKVRVRTGTGYLIGVFGGISAHYRKFESESKLKSVRESYIDIGARSKKQAIDMGAAIGDSVTWLSDVTVLGNSDTGRLVGKGFDDRAGCAVLLQVLKDLPDFSGELVFIFTVQEEVGLRGAKVAAEGIAADAAIAIDTTAASDTPESVLDDELHIGGGVGIKVMDASLIAHPAIREKLKTLAVEGGIPYQLEVFPGIGTDGGAVHLSNKGIPTGVLSIPSRNAHSPIEIIDITDLEAAKDLLTLFITNEDELLSFTSF</sequence>
<feature type="binding site" evidence="8">
    <location>
        <position position="178"/>
    </location>
    <ligand>
        <name>Zn(2+)</name>
        <dbReference type="ChEBI" id="CHEBI:29105"/>
        <label>2</label>
    </ligand>
</feature>
<dbReference type="RefSeq" id="WP_040373771.1">
    <property type="nucleotide sequence ID" value="NZ_CP068053.1"/>
</dbReference>
<feature type="binding site" evidence="8">
    <location>
        <position position="62"/>
    </location>
    <ligand>
        <name>Zn(2+)</name>
        <dbReference type="ChEBI" id="CHEBI:29105"/>
        <label>1</label>
    </ligand>
</feature>
<feature type="binding site" evidence="8">
    <location>
        <position position="318"/>
    </location>
    <ligand>
        <name>Zn(2+)</name>
        <dbReference type="ChEBI" id="CHEBI:29105"/>
        <label>2</label>
    </ligand>
</feature>
<dbReference type="Pfam" id="PF05343">
    <property type="entry name" value="Peptidase_M42"/>
    <property type="match status" value="1"/>
</dbReference>